<dbReference type="GO" id="GO:0050043">
    <property type="term" value="F:lactate racemase activity"/>
    <property type="evidence" value="ECO:0007669"/>
    <property type="project" value="InterPro"/>
</dbReference>
<evidence type="ECO:0000313" key="3">
    <source>
        <dbReference type="Proteomes" id="UP000277457"/>
    </source>
</evidence>
<name>A0A662D485_UNCAE</name>
<dbReference type="Pfam" id="PF09861">
    <property type="entry name" value="Lar_N"/>
    <property type="match status" value="1"/>
</dbReference>
<organism evidence="2 3">
    <name type="scientific">Aerophobetes bacterium</name>
    <dbReference type="NCBI Taxonomy" id="2030807"/>
    <lineage>
        <taxon>Bacteria</taxon>
        <taxon>Candidatus Aerophobota</taxon>
    </lineage>
</organism>
<comment type="caution">
    <text evidence="2">The sequence shown here is derived from an EMBL/GenBank/DDBJ whole genome shotgun (WGS) entry which is preliminary data.</text>
</comment>
<evidence type="ECO:0000313" key="2">
    <source>
        <dbReference type="EMBL" id="RLE07307.1"/>
    </source>
</evidence>
<dbReference type="InterPro" id="IPR043166">
    <property type="entry name" value="LarA-like_C"/>
</dbReference>
<dbReference type="Gene3D" id="3.40.50.11440">
    <property type="match status" value="1"/>
</dbReference>
<accession>A0A662D485</accession>
<dbReference type="AlphaFoldDB" id="A0A662D485"/>
<protein>
    <recommendedName>
        <fullName evidence="1">LarA-like N-terminal domain-containing protein</fullName>
    </recommendedName>
</protein>
<sequence>MLFIEDIKGRLTDEQLAGLVRETLRGFRSIKKILLIHPDYTREDFSDKLVPLIYRELKSKGMKQICSLNAGGTHRRMREDEIRSKLGISGEIDFAKLYNHEYNDPKWLVTVGEIPASFVAEKTNGELLRSIPITVNRLILEDYDLIIVLSGTVPHEASGYAGGLKTFFPGVSGPEVIDLFHWAAVLVGIPKIIGSVDNPGRDVINEGSYYVFQKIKAPVVSFNMVCEEKGDGVVPKGLYTGVGFEGFIAAYRKAAEASSKLHIVYIHQPLDVAVQVIDENYDEIWTAGKGSYKLQRPGVMAKGGEIIIYAPHISFFHSKPEMDAAIREIGYHCKDYVEEYLRSHPKFNRNVAAHVINVRGPGTYDPATGKEEFAFKVTLATGIPKDLCEGVGLGYRDPNSFQEEDFTGQGKLWIENGGKYLYDIKSDG</sequence>
<proteinExistence type="predicted"/>
<dbReference type="PANTHER" id="PTHR33171:SF17">
    <property type="entry name" value="LARA-LIKE N-TERMINAL DOMAIN-CONTAINING PROTEIN"/>
    <property type="match status" value="1"/>
</dbReference>
<feature type="domain" description="LarA-like N-terminal" evidence="1">
    <location>
        <begin position="27"/>
        <end position="183"/>
    </location>
</feature>
<reference evidence="2 3" key="1">
    <citation type="submission" date="2018-06" db="EMBL/GenBank/DDBJ databases">
        <title>Extensive metabolic versatility and redundancy in microbially diverse, dynamic hydrothermal sediments.</title>
        <authorList>
            <person name="Dombrowski N."/>
            <person name="Teske A."/>
            <person name="Baker B.J."/>
        </authorList>
    </citation>
    <scope>NUCLEOTIDE SEQUENCE [LARGE SCALE GENOMIC DNA]</scope>
    <source>
        <strain evidence="2">B7_G13</strain>
    </source>
</reference>
<dbReference type="InterPro" id="IPR048068">
    <property type="entry name" value="LarA-like"/>
</dbReference>
<evidence type="ECO:0000259" key="1">
    <source>
        <dbReference type="Pfam" id="PF09861"/>
    </source>
</evidence>
<dbReference type="Gene3D" id="3.90.226.30">
    <property type="match status" value="1"/>
</dbReference>
<dbReference type="Proteomes" id="UP000277457">
    <property type="component" value="Unassembled WGS sequence"/>
</dbReference>
<dbReference type="InterPro" id="IPR018657">
    <property type="entry name" value="LarA-like_N"/>
</dbReference>
<dbReference type="EMBL" id="QMPY01000104">
    <property type="protein sequence ID" value="RLE07307.1"/>
    <property type="molecule type" value="Genomic_DNA"/>
</dbReference>
<dbReference type="PANTHER" id="PTHR33171">
    <property type="entry name" value="LAR_N DOMAIN-CONTAINING PROTEIN"/>
    <property type="match status" value="1"/>
</dbReference>
<gene>
    <name evidence="2" type="ORF">DRZ78_03200</name>
</gene>